<dbReference type="Pfam" id="PF00466">
    <property type="entry name" value="Ribosomal_L10"/>
    <property type="match status" value="1"/>
</dbReference>
<dbReference type="EMBL" id="LN906597">
    <property type="protein sequence ID" value="CUT17330.1"/>
    <property type="molecule type" value="Genomic_DNA"/>
</dbReference>
<keyword evidence="3 6" id="KW-0689">Ribosomal protein</keyword>
<sequence>MGLSLKDKELVVSQLSERLAGAQAVIFAEYLGTSATAAAALRRSARESGVYLKVLRNTLVRRAIKGTSFEVLSDRIFGPLVYAIGDDPVSVAKVLYDFSNVSQQTFVVKGGAVSGRYIDCDAVKVLATLPSREELLSRLMGTMQAPISQFARVMNEIPTKFVRALAAIRDLKESSLI</sequence>
<accession>A0A0S4M382</accession>
<protein>
    <recommendedName>
        <fullName evidence="5 6">Large ribosomal subunit protein uL10</fullName>
    </recommendedName>
</protein>
<dbReference type="GO" id="GO:0005840">
    <property type="term" value="C:ribosome"/>
    <property type="evidence" value="ECO:0007669"/>
    <property type="project" value="UniProtKB-KW"/>
</dbReference>
<dbReference type="Gene3D" id="3.30.70.1730">
    <property type="match status" value="1"/>
</dbReference>
<dbReference type="InterPro" id="IPR043141">
    <property type="entry name" value="Ribosomal_uL10-like_sf"/>
</dbReference>
<evidence type="ECO:0000313" key="7">
    <source>
        <dbReference type="EMBL" id="CUT17330.1"/>
    </source>
</evidence>
<dbReference type="CDD" id="cd05797">
    <property type="entry name" value="Ribosomal_L10"/>
    <property type="match status" value="1"/>
</dbReference>
<dbReference type="PANTHER" id="PTHR11560">
    <property type="entry name" value="39S RIBOSOMAL PROTEIN L10, MITOCHONDRIAL"/>
    <property type="match status" value="1"/>
</dbReference>
<keyword evidence="8" id="KW-1185">Reference proteome</keyword>
<dbReference type="STRING" id="1561003.Ark11_0485"/>
<evidence type="ECO:0000313" key="8">
    <source>
        <dbReference type="Proteomes" id="UP000198651"/>
    </source>
</evidence>
<dbReference type="Gene3D" id="6.10.250.290">
    <property type="match status" value="1"/>
</dbReference>
<keyword evidence="6" id="KW-0694">RNA-binding</keyword>
<proteinExistence type="inferred from homology"/>
<dbReference type="NCBIfam" id="NF000955">
    <property type="entry name" value="PRK00099.1-1"/>
    <property type="match status" value="1"/>
</dbReference>
<evidence type="ECO:0000256" key="1">
    <source>
        <dbReference type="ARBA" id="ARBA00002633"/>
    </source>
</evidence>
<dbReference type="GO" id="GO:1990904">
    <property type="term" value="C:ribonucleoprotein complex"/>
    <property type="evidence" value="ECO:0007669"/>
    <property type="project" value="UniProtKB-KW"/>
</dbReference>
<evidence type="ECO:0000256" key="2">
    <source>
        <dbReference type="ARBA" id="ARBA00008889"/>
    </source>
</evidence>
<name>A0A0S4M382_9BURK</name>
<evidence type="ECO:0000256" key="4">
    <source>
        <dbReference type="ARBA" id="ARBA00023274"/>
    </source>
</evidence>
<keyword evidence="6" id="KW-0699">rRNA-binding</keyword>
<dbReference type="OrthoDB" id="9808307at2"/>
<comment type="similarity">
    <text evidence="2 6">Belongs to the universal ribosomal protein uL10 family.</text>
</comment>
<dbReference type="AlphaFoldDB" id="A0A0S4M382"/>
<keyword evidence="4 6" id="KW-0687">Ribonucleoprotein</keyword>
<comment type="subunit">
    <text evidence="6">Part of the ribosomal stalk of the 50S ribosomal subunit. The N-terminus interacts with L11 and the large rRNA to form the base of the stalk. The C-terminus forms an elongated spine to which L12 dimers bind in a sequential fashion forming a multimeric L10(L12)X complex.</text>
</comment>
<dbReference type="GO" id="GO:0070180">
    <property type="term" value="F:large ribosomal subunit rRNA binding"/>
    <property type="evidence" value="ECO:0007669"/>
    <property type="project" value="UniProtKB-UniRule"/>
</dbReference>
<dbReference type="InterPro" id="IPR047865">
    <property type="entry name" value="Ribosomal_uL10_bac_type"/>
</dbReference>
<evidence type="ECO:0000256" key="6">
    <source>
        <dbReference type="HAMAP-Rule" id="MF_00362"/>
    </source>
</evidence>
<dbReference type="SUPFAM" id="SSF160369">
    <property type="entry name" value="Ribosomal protein L10-like"/>
    <property type="match status" value="1"/>
</dbReference>
<dbReference type="InterPro" id="IPR022973">
    <property type="entry name" value="Ribosomal_uL10_bac"/>
</dbReference>
<dbReference type="Proteomes" id="UP000198651">
    <property type="component" value="Chromosome I"/>
</dbReference>
<dbReference type="RefSeq" id="WP_092343412.1">
    <property type="nucleotide sequence ID" value="NZ_FLSL01000107.1"/>
</dbReference>
<dbReference type="GO" id="GO:0006412">
    <property type="term" value="P:translation"/>
    <property type="evidence" value="ECO:0007669"/>
    <property type="project" value="UniProtKB-UniRule"/>
</dbReference>
<dbReference type="HAMAP" id="MF_00362">
    <property type="entry name" value="Ribosomal_uL10"/>
    <property type="match status" value="1"/>
</dbReference>
<dbReference type="PATRIC" id="fig|1561003.3.peg.498"/>
<evidence type="ECO:0000256" key="5">
    <source>
        <dbReference type="ARBA" id="ARBA00035202"/>
    </source>
</evidence>
<gene>
    <name evidence="6 7" type="primary">rplJ</name>
    <name evidence="7" type="ORF">Ark11_0485</name>
</gene>
<dbReference type="InterPro" id="IPR001790">
    <property type="entry name" value="Ribosomal_uL10"/>
</dbReference>
<reference evidence="8" key="1">
    <citation type="submission" date="2015-11" db="EMBL/GenBank/DDBJ databases">
        <authorList>
            <person name="Seth-Smith H.M.B."/>
        </authorList>
    </citation>
    <scope>NUCLEOTIDE SEQUENCE [LARGE SCALE GENOMIC DNA]</scope>
    <source>
        <strain evidence="8">2013Ark11</strain>
    </source>
</reference>
<evidence type="ECO:0000256" key="3">
    <source>
        <dbReference type="ARBA" id="ARBA00022980"/>
    </source>
</evidence>
<organism evidence="7 8">
    <name type="scientific">Candidatus Ichthyocystis hellenicum</name>
    <dbReference type="NCBI Taxonomy" id="1561003"/>
    <lineage>
        <taxon>Bacteria</taxon>
        <taxon>Pseudomonadati</taxon>
        <taxon>Pseudomonadota</taxon>
        <taxon>Betaproteobacteria</taxon>
        <taxon>Burkholderiales</taxon>
        <taxon>Candidatus Ichthyocystis</taxon>
    </lineage>
</organism>
<comment type="function">
    <text evidence="1 6">Forms part of the ribosomal stalk, playing a central role in the interaction of the ribosome with GTP-bound translation factors.</text>
</comment>